<dbReference type="Proteomes" id="UP001183202">
    <property type="component" value="Unassembled WGS sequence"/>
</dbReference>
<name>A0ABU2N5W8_9PSEU</name>
<evidence type="ECO:0000313" key="2">
    <source>
        <dbReference type="EMBL" id="MDT0349279.1"/>
    </source>
</evidence>
<sequence length="189" mass="21198">MNAEEVHLETRAQWRDWLAAHHDTDVGVWLVSWKRHTGRPAVGYDDAVCEALAFGWIDSTAGTVDAERSRMYFAPRRRGSGWARSNKQRLEALERDGLMTEAGRRVVQAAQDDGSWTLLDGVEDLVVPPDLAAALDSFPDARRHWDAFPPGARRALLTWIVTAKRPATREKRVAQTAAEAAEGRRANER</sequence>
<gene>
    <name evidence="2" type="ORF">RM445_07040</name>
</gene>
<evidence type="ECO:0000313" key="3">
    <source>
        <dbReference type="Proteomes" id="UP001183202"/>
    </source>
</evidence>
<accession>A0ABU2N5W8</accession>
<dbReference type="Pfam" id="PF13376">
    <property type="entry name" value="OmdA"/>
    <property type="match status" value="1"/>
</dbReference>
<dbReference type="EMBL" id="JAVREJ010000003">
    <property type="protein sequence ID" value="MDT0349279.1"/>
    <property type="molecule type" value="Genomic_DNA"/>
</dbReference>
<dbReference type="RefSeq" id="WP_311555273.1">
    <property type="nucleotide sequence ID" value="NZ_JAVREJ010000003.1"/>
</dbReference>
<evidence type="ECO:0000256" key="1">
    <source>
        <dbReference type="SAM" id="MobiDB-lite"/>
    </source>
</evidence>
<comment type="caution">
    <text evidence="2">The sequence shown here is derived from an EMBL/GenBank/DDBJ whole genome shotgun (WGS) entry which is preliminary data.</text>
</comment>
<proteinExistence type="predicted"/>
<reference evidence="3" key="1">
    <citation type="submission" date="2023-07" db="EMBL/GenBank/DDBJ databases">
        <title>30 novel species of actinomycetes from the DSMZ collection.</title>
        <authorList>
            <person name="Nouioui I."/>
        </authorList>
    </citation>
    <scope>NUCLEOTIDE SEQUENCE [LARGE SCALE GENOMIC DNA]</scope>
    <source>
        <strain evidence="3">DSM 45834</strain>
    </source>
</reference>
<protein>
    <submittedName>
        <fullName evidence="2">YdeI/OmpD-associated family protein</fullName>
    </submittedName>
</protein>
<keyword evidence="3" id="KW-1185">Reference proteome</keyword>
<organism evidence="2 3">
    <name type="scientific">Pseudonocardia charpentierae</name>
    <dbReference type="NCBI Taxonomy" id="3075545"/>
    <lineage>
        <taxon>Bacteria</taxon>
        <taxon>Bacillati</taxon>
        <taxon>Actinomycetota</taxon>
        <taxon>Actinomycetes</taxon>
        <taxon>Pseudonocardiales</taxon>
        <taxon>Pseudonocardiaceae</taxon>
        <taxon>Pseudonocardia</taxon>
    </lineage>
</organism>
<feature type="region of interest" description="Disordered" evidence="1">
    <location>
        <begin position="168"/>
        <end position="189"/>
    </location>
</feature>